<keyword evidence="3 5" id="KW-0456">Lyase</keyword>
<dbReference type="GO" id="GO:0019752">
    <property type="term" value="P:carboxylic acid metabolic process"/>
    <property type="evidence" value="ECO:0007669"/>
    <property type="project" value="InterPro"/>
</dbReference>
<dbReference type="GO" id="GO:0008117">
    <property type="term" value="F:sphinganine-1-phosphate aldolase activity"/>
    <property type="evidence" value="ECO:0007669"/>
    <property type="project" value="TreeGrafter"/>
</dbReference>
<feature type="modified residue" description="N6-(pyridoxal phosphate)lysine" evidence="4">
    <location>
        <position position="258"/>
    </location>
</feature>
<sequence length="445" mass="48947">MLETEGLQLLETALNRLGQDSRQLPAFHTETDHERIGDILNDVADRLKGDFPYPHPLYAGQMMKPPHPVARLAYSLTQWINPNNHSPDGGRTSSALEREAVADIAGMFGWEIHQGHLCSSGTIANLEALWIAARLRPGKTLLASGLAHYTHSRISRLLGVTFDPVPVDANGKMELKAVQRRVERGDVGTLVVTLGTTGTGSLDPLPELLALKQSHDLRIHVDAAYGGYFTLVKGMKPGQREIFDALKHVDSIVIDPHKHGLQPYGCSCVLFRDPDIGPLYLHESPYTYPGSDQPLLGEISLECSRPGAAAVALWATQKLLPLHRGGEFSRGLACSMHAAQKLYDRLQGHPGYLTIFPPELDIVVWAPRGHSASSISQQSQQLLRSAAEENLYLSLVDLPASLVSAHWPEVTFDQNSVTCLRSCLMKPEHLDWGDAIWNILHRARG</sequence>
<evidence type="ECO:0000313" key="6">
    <source>
        <dbReference type="EMBL" id="HEC05673.1"/>
    </source>
</evidence>
<proteinExistence type="inferred from homology"/>
<dbReference type="GO" id="GO:0030149">
    <property type="term" value="P:sphingolipid catabolic process"/>
    <property type="evidence" value="ECO:0007669"/>
    <property type="project" value="TreeGrafter"/>
</dbReference>
<dbReference type="PANTHER" id="PTHR42735:SF6">
    <property type="entry name" value="SPHINGOSINE-1-PHOSPHATE LYASE 1"/>
    <property type="match status" value="1"/>
</dbReference>
<comment type="similarity">
    <text evidence="5">Belongs to the group II decarboxylase family.</text>
</comment>
<evidence type="ECO:0000256" key="4">
    <source>
        <dbReference type="PIRSR" id="PIRSR602129-50"/>
    </source>
</evidence>
<comment type="cofactor">
    <cofactor evidence="1 4 5">
        <name>pyridoxal 5'-phosphate</name>
        <dbReference type="ChEBI" id="CHEBI:597326"/>
    </cofactor>
</comment>
<name>A0A831W7F4_9GAMM</name>
<reference evidence="6" key="1">
    <citation type="journal article" date="2020" name="mSystems">
        <title>Genome- and Community-Level Interaction Insights into Carbon Utilization and Element Cycling Functions of Hydrothermarchaeota in Hydrothermal Sediment.</title>
        <authorList>
            <person name="Zhou Z."/>
            <person name="Liu Y."/>
            <person name="Xu W."/>
            <person name="Pan J."/>
            <person name="Luo Z.H."/>
            <person name="Li M."/>
        </authorList>
    </citation>
    <scope>NUCLEOTIDE SEQUENCE [LARGE SCALE GENOMIC DNA]</scope>
    <source>
        <strain evidence="6">HyVt-458</strain>
    </source>
</reference>
<dbReference type="InterPro" id="IPR015421">
    <property type="entry name" value="PyrdxlP-dep_Trfase_major"/>
</dbReference>
<dbReference type="GO" id="GO:0016020">
    <property type="term" value="C:membrane"/>
    <property type="evidence" value="ECO:0007669"/>
    <property type="project" value="GOC"/>
</dbReference>
<dbReference type="InterPro" id="IPR002129">
    <property type="entry name" value="PyrdxlP-dep_de-COase"/>
</dbReference>
<evidence type="ECO:0000256" key="2">
    <source>
        <dbReference type="ARBA" id="ARBA00022898"/>
    </source>
</evidence>
<dbReference type="GO" id="GO:0016831">
    <property type="term" value="F:carboxy-lyase activity"/>
    <property type="evidence" value="ECO:0007669"/>
    <property type="project" value="InterPro"/>
</dbReference>
<dbReference type="InterPro" id="IPR021115">
    <property type="entry name" value="Pyridoxal-P_BS"/>
</dbReference>
<dbReference type="PANTHER" id="PTHR42735">
    <property type="match status" value="1"/>
</dbReference>
<protein>
    <submittedName>
        <fullName evidence="6">Aspartate aminotransferase family protein</fullName>
    </submittedName>
</protein>
<dbReference type="SUPFAM" id="SSF53383">
    <property type="entry name" value="PLP-dependent transferases"/>
    <property type="match status" value="1"/>
</dbReference>
<gene>
    <name evidence="6" type="ORF">ENJ12_02395</name>
</gene>
<organism evidence="6">
    <name type="scientific">Thiolapillus brandeum</name>
    <dbReference type="NCBI Taxonomy" id="1076588"/>
    <lineage>
        <taxon>Bacteria</taxon>
        <taxon>Pseudomonadati</taxon>
        <taxon>Pseudomonadota</taxon>
        <taxon>Gammaproteobacteria</taxon>
        <taxon>Chromatiales</taxon>
        <taxon>Sedimenticolaceae</taxon>
        <taxon>Thiolapillus</taxon>
    </lineage>
</organism>
<dbReference type="PROSITE" id="PS00392">
    <property type="entry name" value="DDC_GAD_HDC_YDC"/>
    <property type="match status" value="1"/>
</dbReference>
<evidence type="ECO:0000256" key="1">
    <source>
        <dbReference type="ARBA" id="ARBA00001933"/>
    </source>
</evidence>
<dbReference type="GO" id="GO:0008483">
    <property type="term" value="F:transaminase activity"/>
    <property type="evidence" value="ECO:0007669"/>
    <property type="project" value="UniProtKB-KW"/>
</dbReference>
<dbReference type="InterPro" id="IPR015424">
    <property type="entry name" value="PyrdxlP-dep_Trfase"/>
</dbReference>
<dbReference type="Proteomes" id="UP000886339">
    <property type="component" value="Unassembled WGS sequence"/>
</dbReference>
<evidence type="ECO:0000256" key="5">
    <source>
        <dbReference type="RuleBase" id="RU000382"/>
    </source>
</evidence>
<accession>A0A831W7F4</accession>
<dbReference type="GO" id="GO:0030170">
    <property type="term" value="F:pyridoxal phosphate binding"/>
    <property type="evidence" value="ECO:0007669"/>
    <property type="project" value="InterPro"/>
</dbReference>
<dbReference type="AlphaFoldDB" id="A0A831W7F4"/>
<comment type="caution">
    <text evidence="6">The sequence shown here is derived from an EMBL/GenBank/DDBJ whole genome shotgun (WGS) entry which is preliminary data.</text>
</comment>
<dbReference type="Pfam" id="PF00282">
    <property type="entry name" value="Pyridoxal_deC"/>
    <property type="match status" value="1"/>
</dbReference>
<keyword evidence="2 4" id="KW-0663">Pyridoxal phosphate</keyword>
<keyword evidence="6" id="KW-0032">Aminotransferase</keyword>
<dbReference type="Gene3D" id="3.40.640.10">
    <property type="entry name" value="Type I PLP-dependent aspartate aminotransferase-like (Major domain)"/>
    <property type="match status" value="1"/>
</dbReference>
<dbReference type="EMBL" id="DRLF01000094">
    <property type="protein sequence ID" value="HEC05673.1"/>
    <property type="molecule type" value="Genomic_DNA"/>
</dbReference>
<dbReference type="InterPro" id="IPR050477">
    <property type="entry name" value="GrpII_AminoAcid_Decarb"/>
</dbReference>
<evidence type="ECO:0000256" key="3">
    <source>
        <dbReference type="ARBA" id="ARBA00023239"/>
    </source>
</evidence>
<keyword evidence="6" id="KW-0808">Transferase</keyword>